<evidence type="ECO:0000313" key="3">
    <source>
        <dbReference type="EMBL" id="KAK0514615.1"/>
    </source>
</evidence>
<evidence type="ECO:0000256" key="2">
    <source>
        <dbReference type="SAM" id="SignalP"/>
    </source>
</evidence>
<feature type="signal peptide" evidence="2">
    <location>
        <begin position="1"/>
        <end position="17"/>
    </location>
</feature>
<keyword evidence="4" id="KW-1185">Reference proteome</keyword>
<protein>
    <submittedName>
        <fullName evidence="3">Uncharacterized protein</fullName>
    </submittedName>
</protein>
<reference evidence="3" key="1">
    <citation type="submission" date="2023-03" db="EMBL/GenBank/DDBJ databases">
        <title>Complete genome of Cladonia borealis.</title>
        <authorList>
            <person name="Park H."/>
        </authorList>
    </citation>
    <scope>NUCLEOTIDE SEQUENCE</scope>
    <source>
        <strain evidence="3">ANT050790</strain>
    </source>
</reference>
<keyword evidence="1" id="KW-0812">Transmembrane</keyword>
<keyword evidence="1" id="KW-0472">Membrane</keyword>
<accession>A0AA39R4F3</accession>
<feature type="transmembrane region" description="Helical" evidence="1">
    <location>
        <begin position="254"/>
        <end position="273"/>
    </location>
</feature>
<dbReference type="EMBL" id="JAFEKC020000005">
    <property type="protein sequence ID" value="KAK0514615.1"/>
    <property type="molecule type" value="Genomic_DNA"/>
</dbReference>
<keyword evidence="1" id="KW-1133">Transmembrane helix</keyword>
<gene>
    <name evidence="3" type="ORF">JMJ35_003232</name>
</gene>
<evidence type="ECO:0000256" key="1">
    <source>
        <dbReference type="SAM" id="Phobius"/>
    </source>
</evidence>
<evidence type="ECO:0000313" key="4">
    <source>
        <dbReference type="Proteomes" id="UP001166286"/>
    </source>
</evidence>
<keyword evidence="2" id="KW-0732">Signal</keyword>
<name>A0AA39R4F3_9LECA</name>
<feature type="chain" id="PRO_5041363301" evidence="2">
    <location>
        <begin position="18"/>
        <end position="274"/>
    </location>
</feature>
<dbReference type="AlphaFoldDB" id="A0AA39R4F3"/>
<organism evidence="3 4">
    <name type="scientific">Cladonia borealis</name>
    <dbReference type="NCBI Taxonomy" id="184061"/>
    <lineage>
        <taxon>Eukaryota</taxon>
        <taxon>Fungi</taxon>
        <taxon>Dikarya</taxon>
        <taxon>Ascomycota</taxon>
        <taxon>Pezizomycotina</taxon>
        <taxon>Lecanoromycetes</taxon>
        <taxon>OSLEUM clade</taxon>
        <taxon>Lecanoromycetidae</taxon>
        <taxon>Lecanorales</taxon>
        <taxon>Lecanorineae</taxon>
        <taxon>Cladoniaceae</taxon>
        <taxon>Cladonia</taxon>
    </lineage>
</organism>
<proteinExistence type="predicted"/>
<comment type="caution">
    <text evidence="3">The sequence shown here is derived from an EMBL/GenBank/DDBJ whole genome shotgun (WGS) entry which is preliminary data.</text>
</comment>
<sequence>MAILLFVLLAWSLAVHGLFSNLPPRTWTVQMERQSIVPENPKQWSESHGLHRRQEGESTAFTPCGDEQNRCSKLGHPELCCPPSAKCHRSSHTPSHILCCPSGWSCGPLASAQCPLHTFQCPSSIGGGCCPVGLRCGSDLCLEYSYKTLAVYRPLQIPGIPTIAPLNGENRVISTIIAGAQDVILPTGLSTVVTAPSCTSPNCKPGASEECPLNLPISDRILGTPTAWRAKIGEIAVTSEADEGVDSKNSRKRLIRLICITTGMAFITALMMVL</sequence>
<dbReference type="Proteomes" id="UP001166286">
    <property type="component" value="Unassembled WGS sequence"/>
</dbReference>